<evidence type="ECO:0000313" key="3">
    <source>
        <dbReference type="EMBL" id="UYG50814.1"/>
    </source>
</evidence>
<organism evidence="3 4">
    <name type="scientific">Comamonas endophytica</name>
    <dbReference type="NCBI Taxonomy" id="2949090"/>
    <lineage>
        <taxon>Bacteria</taxon>
        <taxon>Pseudomonadati</taxon>
        <taxon>Pseudomonadota</taxon>
        <taxon>Betaproteobacteria</taxon>
        <taxon>Burkholderiales</taxon>
        <taxon>Comamonadaceae</taxon>
        <taxon>Comamonas</taxon>
    </lineage>
</organism>
<evidence type="ECO:0000259" key="2">
    <source>
        <dbReference type="Pfam" id="PF14341"/>
    </source>
</evidence>
<dbReference type="InterPro" id="IPR025746">
    <property type="entry name" value="PilX_N_dom"/>
</dbReference>
<protein>
    <submittedName>
        <fullName evidence="3">PilX N-terminal domain-containing pilus assembly protein</fullName>
    </submittedName>
</protein>
<dbReference type="Pfam" id="PF14341">
    <property type="entry name" value="PilX_N"/>
    <property type="match status" value="1"/>
</dbReference>
<sequence>MKNSQQGLVLVTSIIMLAVTTILVLFAFRNSSMYERISGNTMEKGRSFQAAQSSLRFAEWWLERNNLGEISDCETRNTVESLGDLRVCSTALASGTTLPWSGSSVFTPKAMAISTDAGLNTDSSKIPGDANYYASPEFYISELGSTPGGREMLYSVSGAGFGANASSVSIVESTFAFKYRTINLGGL</sequence>
<keyword evidence="1" id="KW-0472">Membrane</keyword>
<reference evidence="3" key="1">
    <citation type="submission" date="2022-09" db="EMBL/GenBank/DDBJ databases">
        <title>The complete genome of Acidovorax sp. 5MLIR.</title>
        <authorList>
            <person name="Liu L."/>
            <person name="Yue J."/>
            <person name="Yang F."/>
            <person name="Yuan J."/>
            <person name="Li L."/>
        </authorList>
    </citation>
    <scope>NUCLEOTIDE SEQUENCE</scope>
    <source>
        <strain evidence="3">5MLIR</strain>
    </source>
</reference>
<name>A0ABY6G703_9BURK</name>
<dbReference type="RefSeq" id="WP_255662380.1">
    <property type="nucleotide sequence ID" value="NZ_JAJNOB010000001.1"/>
</dbReference>
<keyword evidence="1" id="KW-1133">Transmembrane helix</keyword>
<dbReference type="Proteomes" id="UP001162800">
    <property type="component" value="Chromosome"/>
</dbReference>
<feature type="transmembrane region" description="Helical" evidence="1">
    <location>
        <begin position="6"/>
        <end position="28"/>
    </location>
</feature>
<gene>
    <name evidence="3" type="ORF">M9799_12015</name>
</gene>
<accession>A0ABY6G703</accession>
<evidence type="ECO:0000256" key="1">
    <source>
        <dbReference type="SAM" id="Phobius"/>
    </source>
</evidence>
<evidence type="ECO:0000313" key="4">
    <source>
        <dbReference type="Proteomes" id="UP001162800"/>
    </source>
</evidence>
<feature type="domain" description="Type 4 fimbrial biogenesis protein PilX N-terminal" evidence="2">
    <location>
        <begin position="6"/>
        <end position="56"/>
    </location>
</feature>
<keyword evidence="4" id="KW-1185">Reference proteome</keyword>
<keyword evidence="1" id="KW-0812">Transmembrane</keyword>
<proteinExistence type="predicted"/>
<dbReference type="EMBL" id="CP106881">
    <property type="protein sequence ID" value="UYG50814.1"/>
    <property type="molecule type" value="Genomic_DNA"/>
</dbReference>